<accession>A0A918FVQ2</accession>
<evidence type="ECO:0000256" key="5">
    <source>
        <dbReference type="ARBA" id="ARBA00023136"/>
    </source>
</evidence>
<dbReference type="Gene3D" id="1.20.1720.10">
    <property type="entry name" value="Multidrug resistance protein D"/>
    <property type="match status" value="1"/>
</dbReference>
<keyword evidence="2" id="KW-0813">Transport</keyword>
<evidence type="ECO:0000256" key="7">
    <source>
        <dbReference type="SAM" id="MobiDB-lite"/>
    </source>
</evidence>
<dbReference type="SUPFAM" id="SSF103473">
    <property type="entry name" value="MFS general substrate transporter"/>
    <property type="match status" value="1"/>
</dbReference>
<dbReference type="PANTHER" id="PTHR42718:SF9">
    <property type="entry name" value="MAJOR FACILITATOR SUPERFAMILY MULTIDRUG TRANSPORTER MFSC"/>
    <property type="match status" value="1"/>
</dbReference>
<feature type="transmembrane region" description="Helical" evidence="8">
    <location>
        <begin position="74"/>
        <end position="92"/>
    </location>
</feature>
<keyword evidence="10" id="KW-1185">Reference proteome</keyword>
<organism evidence="9 10">
    <name type="scientific">Streptomyces humidus</name>
    <dbReference type="NCBI Taxonomy" id="52259"/>
    <lineage>
        <taxon>Bacteria</taxon>
        <taxon>Bacillati</taxon>
        <taxon>Actinomycetota</taxon>
        <taxon>Actinomycetes</taxon>
        <taxon>Kitasatosporales</taxon>
        <taxon>Streptomycetaceae</taxon>
        <taxon>Streptomyces</taxon>
    </lineage>
</organism>
<dbReference type="PANTHER" id="PTHR42718">
    <property type="entry name" value="MAJOR FACILITATOR SUPERFAMILY MULTIDRUG TRANSPORTER MFSC"/>
    <property type="match status" value="1"/>
</dbReference>
<dbReference type="EMBL" id="BMTL01000011">
    <property type="protein sequence ID" value="GGR89090.1"/>
    <property type="molecule type" value="Genomic_DNA"/>
</dbReference>
<proteinExistence type="predicted"/>
<dbReference type="RefSeq" id="WP_229878098.1">
    <property type="nucleotide sequence ID" value="NZ_BMTL01000011.1"/>
</dbReference>
<comment type="subcellular location">
    <subcellularLocation>
        <location evidence="1">Membrane</location>
        <topology evidence="1">Multi-pass membrane protein</topology>
    </subcellularLocation>
</comment>
<protein>
    <recommendedName>
        <fullName evidence="11">MFS transporter</fullName>
    </recommendedName>
</protein>
<comment type="caution">
    <text evidence="9">The sequence shown here is derived from an EMBL/GenBank/DDBJ whole genome shotgun (WGS) entry which is preliminary data.</text>
</comment>
<keyword evidence="4 8" id="KW-1133">Transmembrane helix</keyword>
<evidence type="ECO:0000256" key="8">
    <source>
        <dbReference type="SAM" id="Phobius"/>
    </source>
</evidence>
<evidence type="ECO:0000313" key="9">
    <source>
        <dbReference type="EMBL" id="GGR89090.1"/>
    </source>
</evidence>
<evidence type="ECO:0000256" key="6">
    <source>
        <dbReference type="ARBA" id="ARBA00023251"/>
    </source>
</evidence>
<name>A0A918FVQ2_9ACTN</name>
<reference evidence="9" key="2">
    <citation type="submission" date="2020-09" db="EMBL/GenBank/DDBJ databases">
        <authorList>
            <person name="Sun Q."/>
            <person name="Ohkuma M."/>
        </authorList>
    </citation>
    <scope>NUCLEOTIDE SEQUENCE</scope>
    <source>
        <strain evidence="9">JCM 4386</strain>
    </source>
</reference>
<feature type="transmembrane region" description="Helical" evidence="8">
    <location>
        <begin position="6"/>
        <end position="26"/>
    </location>
</feature>
<evidence type="ECO:0000256" key="3">
    <source>
        <dbReference type="ARBA" id="ARBA00022692"/>
    </source>
</evidence>
<dbReference type="GO" id="GO:0016020">
    <property type="term" value="C:membrane"/>
    <property type="evidence" value="ECO:0007669"/>
    <property type="project" value="UniProtKB-SubCell"/>
</dbReference>
<keyword evidence="5 8" id="KW-0472">Membrane</keyword>
<gene>
    <name evidence="9" type="ORF">GCM10010269_30220</name>
</gene>
<dbReference type="GO" id="GO:0046677">
    <property type="term" value="P:response to antibiotic"/>
    <property type="evidence" value="ECO:0007669"/>
    <property type="project" value="UniProtKB-KW"/>
</dbReference>
<feature type="compositionally biased region" description="Basic and acidic residues" evidence="7">
    <location>
        <begin position="151"/>
        <end position="167"/>
    </location>
</feature>
<evidence type="ECO:0000256" key="4">
    <source>
        <dbReference type="ARBA" id="ARBA00022989"/>
    </source>
</evidence>
<reference evidence="9" key="1">
    <citation type="journal article" date="2014" name="Int. J. Syst. Evol. Microbiol.">
        <title>Complete genome sequence of Corynebacterium casei LMG S-19264T (=DSM 44701T), isolated from a smear-ripened cheese.</title>
        <authorList>
            <consortium name="US DOE Joint Genome Institute (JGI-PGF)"/>
            <person name="Walter F."/>
            <person name="Albersmeier A."/>
            <person name="Kalinowski J."/>
            <person name="Ruckert C."/>
        </authorList>
    </citation>
    <scope>NUCLEOTIDE SEQUENCE</scope>
    <source>
        <strain evidence="9">JCM 4386</strain>
    </source>
</reference>
<feature type="compositionally biased region" description="Low complexity" evidence="7">
    <location>
        <begin position="124"/>
        <end position="134"/>
    </location>
</feature>
<feature type="region of interest" description="Disordered" evidence="7">
    <location>
        <begin position="104"/>
        <end position="167"/>
    </location>
</feature>
<evidence type="ECO:0008006" key="11">
    <source>
        <dbReference type="Google" id="ProtNLM"/>
    </source>
</evidence>
<dbReference type="InterPro" id="IPR036259">
    <property type="entry name" value="MFS_trans_sf"/>
</dbReference>
<evidence type="ECO:0000313" key="10">
    <source>
        <dbReference type="Proteomes" id="UP000606194"/>
    </source>
</evidence>
<feature type="transmembrane region" description="Helical" evidence="8">
    <location>
        <begin position="33"/>
        <end position="62"/>
    </location>
</feature>
<keyword evidence="3 8" id="KW-0812">Transmembrane</keyword>
<evidence type="ECO:0000256" key="2">
    <source>
        <dbReference type="ARBA" id="ARBA00022448"/>
    </source>
</evidence>
<dbReference type="Proteomes" id="UP000606194">
    <property type="component" value="Unassembled WGS sequence"/>
</dbReference>
<evidence type="ECO:0000256" key="1">
    <source>
        <dbReference type="ARBA" id="ARBA00004141"/>
    </source>
</evidence>
<keyword evidence="6" id="KW-0046">Antibiotic resistance</keyword>
<dbReference type="AlphaFoldDB" id="A0A918FVQ2"/>
<sequence>MIWITSTHTLVVASLVLSAGTPGNLFGRKRMFCVGVVVMIAGGLLAATADTTAVVIAAQLISGLGGALILPDSLAMNLALSLPVAYVGAMGSRRTHADRIQRLREATPRSDSTSAPGPPRKQRSPSPRRSSPTPHYGTGWSLSNGTGPIHATHDRPLAREAPHFLNA</sequence>